<evidence type="ECO:0000256" key="1">
    <source>
        <dbReference type="SAM" id="Phobius"/>
    </source>
</evidence>
<keyword evidence="1" id="KW-1133">Transmembrane helix</keyword>
<keyword evidence="1" id="KW-0812">Transmembrane</keyword>
<protein>
    <submittedName>
        <fullName evidence="2">ABC1 family protein</fullName>
    </submittedName>
</protein>
<accession>A0A0A9F8N9</accession>
<keyword evidence="1" id="KW-0472">Membrane</keyword>
<dbReference type="EMBL" id="GBRH01190322">
    <property type="protein sequence ID" value="JAE07574.1"/>
    <property type="molecule type" value="Transcribed_RNA"/>
</dbReference>
<feature type="transmembrane region" description="Helical" evidence="1">
    <location>
        <begin position="12"/>
        <end position="30"/>
    </location>
</feature>
<organism evidence="2">
    <name type="scientific">Arundo donax</name>
    <name type="common">Giant reed</name>
    <name type="synonym">Donax arundinaceus</name>
    <dbReference type="NCBI Taxonomy" id="35708"/>
    <lineage>
        <taxon>Eukaryota</taxon>
        <taxon>Viridiplantae</taxon>
        <taxon>Streptophyta</taxon>
        <taxon>Embryophyta</taxon>
        <taxon>Tracheophyta</taxon>
        <taxon>Spermatophyta</taxon>
        <taxon>Magnoliopsida</taxon>
        <taxon>Liliopsida</taxon>
        <taxon>Poales</taxon>
        <taxon>Poaceae</taxon>
        <taxon>PACMAD clade</taxon>
        <taxon>Arundinoideae</taxon>
        <taxon>Arundineae</taxon>
        <taxon>Arundo</taxon>
    </lineage>
</organism>
<reference evidence="2" key="1">
    <citation type="submission" date="2014-09" db="EMBL/GenBank/DDBJ databases">
        <authorList>
            <person name="Magalhaes I.L.F."/>
            <person name="Oliveira U."/>
            <person name="Santos F.R."/>
            <person name="Vidigal T.H.D.A."/>
            <person name="Brescovit A.D."/>
            <person name="Santos A.J."/>
        </authorList>
    </citation>
    <scope>NUCLEOTIDE SEQUENCE</scope>
    <source>
        <tissue evidence="2">Shoot tissue taken approximately 20 cm above the soil surface</tissue>
    </source>
</reference>
<evidence type="ECO:0000313" key="2">
    <source>
        <dbReference type="EMBL" id="JAE07574.1"/>
    </source>
</evidence>
<sequence>MVCLWYNNLWKILFHHFSEVGTIFPFVYIIKFFKKSSGPLIYQANDINGDLWKSPQYQPQVSNDE</sequence>
<dbReference type="AlphaFoldDB" id="A0A0A9F8N9"/>
<proteinExistence type="predicted"/>
<name>A0A0A9F8N9_ARUDO</name>
<reference evidence="2" key="2">
    <citation type="journal article" date="2015" name="Data Brief">
        <title>Shoot transcriptome of the giant reed, Arundo donax.</title>
        <authorList>
            <person name="Barrero R.A."/>
            <person name="Guerrero F.D."/>
            <person name="Moolhuijzen P."/>
            <person name="Goolsby J.A."/>
            <person name="Tidwell J."/>
            <person name="Bellgard S.E."/>
            <person name="Bellgard M.I."/>
        </authorList>
    </citation>
    <scope>NUCLEOTIDE SEQUENCE</scope>
    <source>
        <tissue evidence="2">Shoot tissue taken approximately 20 cm above the soil surface</tissue>
    </source>
</reference>